<organism evidence="10 11">
    <name type="scientific">Phytophthora nicotianae</name>
    <name type="common">Potato buckeye rot agent</name>
    <name type="synonym">Phytophthora parasitica</name>
    <dbReference type="NCBI Taxonomy" id="4792"/>
    <lineage>
        <taxon>Eukaryota</taxon>
        <taxon>Sar</taxon>
        <taxon>Stramenopiles</taxon>
        <taxon>Oomycota</taxon>
        <taxon>Peronosporomycetes</taxon>
        <taxon>Peronosporales</taxon>
        <taxon>Peronosporaceae</taxon>
        <taxon>Phytophthora</taxon>
    </lineage>
</organism>
<dbReference type="Pfam" id="PF01676">
    <property type="entry name" value="Metalloenzyme"/>
    <property type="match status" value="1"/>
</dbReference>
<dbReference type="PANTHER" id="PTHR31209:SF0">
    <property type="entry name" value="METALLOENZYME DOMAIN-CONTAINING PROTEIN"/>
    <property type="match status" value="1"/>
</dbReference>
<dbReference type="GO" id="GO:0046872">
    <property type="term" value="F:metal ion binding"/>
    <property type="evidence" value="ECO:0007669"/>
    <property type="project" value="InterPro"/>
</dbReference>
<sequence length="775" mass="85965">MMQTATRTWEELRSSARAAEHTLEDKIAAYTAVSRAQTRSSSAVYDEENPPEETADERELAVNIENALASLSDTIDEMNVVVNKTSVKTQDAMLQRYREVYFDFNTEFRRSMSALQEKRDVQKLFGNRAHTGHSDDAEMDSLLNERRAVDSSRSMTSSIIEQAMATKNALENQRRQFTSSHGKVATLGSSFAGINTLVEQIRRKKMRNNTILALVIAGCICFTLWATGQTIMGDRGGISLLVRNISRRLRPEDIRKEFERYGEVRDVYIPKDFYTKEPKGFAFVEFRSEREAEDARRNLDGVRIDGRDIRVVFAQERRKSTEQMRERESRMKKRSVVFVLIDGLADVSLQELDQQTPLEAAHTPAMDAIAHGGLTGLMDPVEPGYACGSDTAHMSILGYNPIVHYRGRGSFEAMGAGLPMSKGDVAFKCNFATVEQNDDGQLIVERRRVDRNFPSWGIDLCSFLDGLTLPEFPGLVVATKYATEHRCGIVFKGPGLSDKMTGTDPLKDHLPLVTSEPLNDTPEAAYSSKVLNAVSNAIHEKLSDHPINKAREAEGKPPANVVLLRGPGERIDVPTFTEMHGLTPFMIAPTCIIAGLGMSLGFEIVSASGATGDYHTNLRSKAETALKVLRGGEFDFGFVHVKAVDDAGHDRDVAKKVHFTERADEMISVLLEGIHADCGEEANDVTIVVTGDHTTPVKYGDHTFEPVPFAVARAGVAYERMQHFKNVGKPQDSLVGPLTDRVTRFSELAVARGALGRFAGDQVMKLVKSFREYEL</sequence>
<dbReference type="InterPro" id="IPR000504">
    <property type="entry name" value="RRM_dom"/>
</dbReference>
<dbReference type="GO" id="GO:0006096">
    <property type="term" value="P:glycolytic process"/>
    <property type="evidence" value="ECO:0007669"/>
    <property type="project" value="UniProtKB-KW"/>
</dbReference>
<dbReference type="NCBIfam" id="TIGR00306">
    <property type="entry name" value="apgM"/>
    <property type="match status" value="1"/>
</dbReference>
<dbReference type="Gene3D" id="3.40.720.10">
    <property type="entry name" value="Alkaline Phosphatase, subunit A"/>
    <property type="match status" value="2"/>
</dbReference>
<evidence type="ECO:0000256" key="2">
    <source>
        <dbReference type="ARBA" id="ARBA00002315"/>
    </source>
</evidence>
<accession>A0A0W8CN90</accession>
<evidence type="ECO:0000259" key="9">
    <source>
        <dbReference type="PROSITE" id="PS50102"/>
    </source>
</evidence>
<evidence type="ECO:0000313" key="11">
    <source>
        <dbReference type="Proteomes" id="UP000052943"/>
    </source>
</evidence>
<dbReference type="AlphaFoldDB" id="A0A0W8CN90"/>
<evidence type="ECO:0000256" key="1">
    <source>
        <dbReference type="ARBA" id="ARBA00000370"/>
    </source>
</evidence>
<dbReference type="Pfam" id="PF12352">
    <property type="entry name" value="V-SNARE_C"/>
    <property type="match status" value="1"/>
</dbReference>
<dbReference type="PROSITE" id="PS50102">
    <property type="entry name" value="RRM"/>
    <property type="match status" value="1"/>
</dbReference>
<dbReference type="SMART" id="SM00361">
    <property type="entry name" value="RRM_1"/>
    <property type="match status" value="1"/>
</dbReference>
<dbReference type="InterPro" id="IPR004456">
    <property type="entry name" value="Pglycerate_mutase_ApgM"/>
</dbReference>
<dbReference type="SUPFAM" id="SSF54928">
    <property type="entry name" value="RNA-binding domain, RBD"/>
    <property type="match status" value="1"/>
</dbReference>
<keyword evidence="8" id="KW-1133">Transmembrane helix</keyword>
<comment type="catalytic activity">
    <reaction evidence="1">
        <text>(2R)-2-phosphoglycerate = (2R)-3-phosphoglycerate</text>
        <dbReference type="Rhea" id="RHEA:15901"/>
        <dbReference type="ChEBI" id="CHEBI:58272"/>
        <dbReference type="ChEBI" id="CHEBI:58289"/>
        <dbReference type="EC" id="5.4.2.12"/>
    </reaction>
</comment>
<evidence type="ECO:0000256" key="7">
    <source>
        <dbReference type="SAM" id="MobiDB-lite"/>
    </source>
</evidence>
<comment type="function">
    <text evidence="2">Catalyzes the interconversion of 2-phosphoglycerate and 3-phosphoglycerate.</text>
</comment>
<evidence type="ECO:0000256" key="6">
    <source>
        <dbReference type="PROSITE-ProRule" id="PRU00176"/>
    </source>
</evidence>
<feature type="compositionally biased region" description="Acidic residues" evidence="7">
    <location>
        <begin position="45"/>
        <end position="56"/>
    </location>
</feature>
<dbReference type="STRING" id="4790.A0A0W8CN90"/>
<feature type="domain" description="RRM" evidence="9">
    <location>
        <begin position="238"/>
        <end position="316"/>
    </location>
</feature>
<keyword evidence="5" id="KW-0324">Glycolysis</keyword>
<evidence type="ECO:0000256" key="3">
    <source>
        <dbReference type="ARBA" id="ARBA00004921"/>
    </source>
</evidence>
<dbReference type="GO" id="GO:0004619">
    <property type="term" value="F:phosphoglycerate mutase activity"/>
    <property type="evidence" value="ECO:0007669"/>
    <property type="project" value="UniProtKB-EC"/>
</dbReference>
<gene>
    <name evidence="10" type="ORF">AM587_10010542</name>
</gene>
<dbReference type="Gene3D" id="3.30.70.330">
    <property type="match status" value="1"/>
</dbReference>
<evidence type="ECO:0000256" key="4">
    <source>
        <dbReference type="ARBA" id="ARBA00005524"/>
    </source>
</evidence>
<reference evidence="10 11" key="1">
    <citation type="submission" date="2015-11" db="EMBL/GenBank/DDBJ databases">
        <title>Genomes and virulence difference between two physiological races of Phytophthora nicotianae.</title>
        <authorList>
            <person name="Liu H."/>
            <person name="Ma X."/>
            <person name="Yu H."/>
            <person name="Fang D."/>
            <person name="Li Y."/>
            <person name="Wang X."/>
            <person name="Wang W."/>
            <person name="Dong Y."/>
            <person name="Xiao B."/>
        </authorList>
    </citation>
    <scope>NUCLEOTIDE SEQUENCE [LARGE SCALE GENOMIC DNA]</scope>
    <source>
        <strain evidence="11">race 0</strain>
    </source>
</reference>
<dbReference type="InterPro" id="IPR035979">
    <property type="entry name" value="RBD_domain_sf"/>
</dbReference>
<name>A0A0W8CN90_PHYNI</name>
<dbReference type="Proteomes" id="UP000052943">
    <property type="component" value="Unassembled WGS sequence"/>
</dbReference>
<evidence type="ECO:0000313" key="10">
    <source>
        <dbReference type="EMBL" id="KUF85576.1"/>
    </source>
</evidence>
<dbReference type="InterPro" id="IPR017850">
    <property type="entry name" value="Alkaline_phosphatase_core_sf"/>
</dbReference>
<keyword evidence="8" id="KW-0472">Membrane</keyword>
<dbReference type="GO" id="GO:0003723">
    <property type="term" value="F:RNA binding"/>
    <property type="evidence" value="ECO:0007669"/>
    <property type="project" value="UniProtKB-UniRule"/>
</dbReference>
<feature type="region of interest" description="Disordered" evidence="7">
    <location>
        <begin position="38"/>
        <end position="57"/>
    </location>
</feature>
<comment type="caution">
    <text evidence="10">The sequence shown here is derived from an EMBL/GenBank/DDBJ whole genome shotgun (WGS) entry which is preliminary data.</text>
</comment>
<dbReference type="SMART" id="SM00360">
    <property type="entry name" value="RRM"/>
    <property type="match status" value="1"/>
</dbReference>
<comment type="pathway">
    <text evidence="3">Carbohydrate degradation.</text>
</comment>
<dbReference type="InterPro" id="IPR012677">
    <property type="entry name" value="Nucleotide-bd_a/b_plait_sf"/>
</dbReference>
<dbReference type="InterPro" id="IPR006124">
    <property type="entry name" value="Metalloenzyme"/>
</dbReference>
<dbReference type="Pfam" id="PF10143">
    <property type="entry name" value="PhosphMutase"/>
    <property type="match status" value="1"/>
</dbReference>
<dbReference type="OrthoDB" id="113620at2759"/>
<comment type="similarity">
    <text evidence="4">Belongs to the BPG-independent phosphoglycerate mutase family. A-PGAM subfamily.</text>
</comment>
<keyword evidence="8" id="KW-0812">Transmembrane</keyword>
<dbReference type="PANTHER" id="PTHR31209">
    <property type="entry name" value="COFACTOR-INDEPENDENT PHOSPHOGLYCERATE MUTASE"/>
    <property type="match status" value="1"/>
</dbReference>
<dbReference type="Pfam" id="PF00076">
    <property type="entry name" value="RRM_1"/>
    <property type="match status" value="1"/>
</dbReference>
<dbReference type="CDD" id="cd16011">
    <property type="entry name" value="iPGM_like"/>
    <property type="match status" value="1"/>
</dbReference>
<evidence type="ECO:0000256" key="5">
    <source>
        <dbReference type="ARBA" id="ARBA00023152"/>
    </source>
</evidence>
<feature type="transmembrane region" description="Helical" evidence="8">
    <location>
        <begin position="210"/>
        <end position="228"/>
    </location>
</feature>
<dbReference type="SUPFAM" id="SSF53649">
    <property type="entry name" value="Alkaline phosphatase-like"/>
    <property type="match status" value="1"/>
</dbReference>
<protein>
    <recommendedName>
        <fullName evidence="9">RRM domain-containing protein</fullName>
    </recommendedName>
</protein>
<proteinExistence type="inferred from homology"/>
<dbReference type="InterPro" id="IPR003954">
    <property type="entry name" value="RRM_euk-type"/>
</dbReference>
<keyword evidence="6" id="KW-0694">RNA-binding</keyword>
<evidence type="ECO:0000256" key="8">
    <source>
        <dbReference type="SAM" id="Phobius"/>
    </source>
</evidence>
<dbReference type="EMBL" id="LNFO01002477">
    <property type="protein sequence ID" value="KUF85576.1"/>
    <property type="molecule type" value="Genomic_DNA"/>
</dbReference>